<organism evidence="2 3">
    <name type="scientific">Trichonephila clavipes</name>
    <name type="common">Golden silk orbweaver</name>
    <name type="synonym">Nephila clavipes</name>
    <dbReference type="NCBI Taxonomy" id="2585209"/>
    <lineage>
        <taxon>Eukaryota</taxon>
        <taxon>Metazoa</taxon>
        <taxon>Ecdysozoa</taxon>
        <taxon>Arthropoda</taxon>
        <taxon>Chelicerata</taxon>
        <taxon>Arachnida</taxon>
        <taxon>Araneae</taxon>
        <taxon>Araneomorphae</taxon>
        <taxon>Entelegynae</taxon>
        <taxon>Araneoidea</taxon>
        <taxon>Nephilidae</taxon>
        <taxon>Trichonephila</taxon>
    </lineage>
</organism>
<feature type="compositionally biased region" description="Basic and acidic residues" evidence="1">
    <location>
        <begin position="73"/>
        <end position="84"/>
    </location>
</feature>
<dbReference type="AlphaFoldDB" id="A0A8X6VNK2"/>
<proteinExistence type="predicted"/>
<evidence type="ECO:0000313" key="2">
    <source>
        <dbReference type="EMBL" id="GFY15053.1"/>
    </source>
</evidence>
<evidence type="ECO:0000313" key="3">
    <source>
        <dbReference type="Proteomes" id="UP000887159"/>
    </source>
</evidence>
<accession>A0A8X6VNK2</accession>
<reference evidence="2" key="1">
    <citation type="submission" date="2020-08" db="EMBL/GenBank/DDBJ databases">
        <title>Multicomponent nature underlies the extraordinary mechanical properties of spider dragline silk.</title>
        <authorList>
            <person name="Kono N."/>
            <person name="Nakamura H."/>
            <person name="Mori M."/>
            <person name="Yoshida Y."/>
            <person name="Ohtoshi R."/>
            <person name="Malay A.D."/>
            <person name="Moran D.A.P."/>
            <person name="Tomita M."/>
            <person name="Numata K."/>
            <person name="Arakawa K."/>
        </authorList>
    </citation>
    <scope>NUCLEOTIDE SEQUENCE</scope>
</reference>
<evidence type="ECO:0000256" key="1">
    <source>
        <dbReference type="SAM" id="MobiDB-lite"/>
    </source>
</evidence>
<protein>
    <submittedName>
        <fullName evidence="2">Uncharacterized protein</fullName>
    </submittedName>
</protein>
<dbReference type="EMBL" id="BMAU01021333">
    <property type="protein sequence ID" value="GFY15053.1"/>
    <property type="molecule type" value="Genomic_DNA"/>
</dbReference>
<feature type="region of interest" description="Disordered" evidence="1">
    <location>
        <begin position="73"/>
        <end position="99"/>
    </location>
</feature>
<name>A0A8X6VNK2_TRICX</name>
<keyword evidence="3" id="KW-1185">Reference proteome</keyword>
<comment type="caution">
    <text evidence="2">The sequence shown here is derived from an EMBL/GenBank/DDBJ whole genome shotgun (WGS) entry which is preliminary data.</text>
</comment>
<dbReference type="Proteomes" id="UP000887159">
    <property type="component" value="Unassembled WGS sequence"/>
</dbReference>
<sequence length="146" mass="16843">MEDSDFRTGFKTSQTQRPSRKRKILILEQHGFRPRLSTSHQLLRVVEFIKEGNNKDECTAAVFLDIQKAFDRGESGRAQEGGEKPKKRVRGAPKRSSEKELQLFFSRGQNEKEWSLQVETYKRNSRRKMQDPAFSLIPLSTSGKGI</sequence>
<gene>
    <name evidence="2" type="ORF">TNCV_4493061</name>
</gene>
<feature type="region of interest" description="Disordered" evidence="1">
    <location>
        <begin position="1"/>
        <end position="21"/>
    </location>
</feature>